<dbReference type="GO" id="GO:0003676">
    <property type="term" value="F:nucleic acid binding"/>
    <property type="evidence" value="ECO:0007669"/>
    <property type="project" value="InterPro"/>
</dbReference>
<evidence type="ECO:0000259" key="1">
    <source>
        <dbReference type="Pfam" id="PF01844"/>
    </source>
</evidence>
<dbReference type="KEGG" id="csn:Cyast_2855"/>
<dbReference type="GO" id="GO:0004519">
    <property type="term" value="F:endonuclease activity"/>
    <property type="evidence" value="ECO:0007669"/>
    <property type="project" value="InterPro"/>
</dbReference>
<evidence type="ECO:0000313" key="2">
    <source>
        <dbReference type="EMBL" id="AFZ48795.1"/>
    </source>
</evidence>
<dbReference type="InterPro" id="IPR002711">
    <property type="entry name" value="HNH"/>
</dbReference>
<dbReference type="BioCyc" id="CSTA292563:G1353-2859-MONOMER"/>
<gene>
    <name evidence="2" type="ordered locus">Cyast_2855</name>
</gene>
<protein>
    <recommendedName>
        <fullName evidence="1">HNH domain-containing protein</fullName>
    </recommendedName>
</protein>
<keyword evidence="3" id="KW-1185">Reference proteome</keyword>
<accession>K9YR02</accession>
<dbReference type="HOGENOM" id="CLU_3167108_0_0_3"/>
<proteinExistence type="predicted"/>
<dbReference type="AlphaFoldDB" id="K9YR02"/>
<dbReference type="InterPro" id="IPR003615">
    <property type="entry name" value="HNH_nuc"/>
</dbReference>
<dbReference type="EMBL" id="CP003940">
    <property type="protein sequence ID" value="AFZ48795.1"/>
    <property type="molecule type" value="Genomic_DNA"/>
</dbReference>
<feature type="domain" description="HNH" evidence="1">
    <location>
        <begin position="2"/>
        <end position="28"/>
    </location>
</feature>
<dbReference type="GO" id="GO:0008270">
    <property type="term" value="F:zinc ion binding"/>
    <property type="evidence" value="ECO:0007669"/>
    <property type="project" value="InterPro"/>
</dbReference>
<dbReference type="CDD" id="cd00085">
    <property type="entry name" value="HNHc"/>
    <property type="match status" value="1"/>
</dbReference>
<dbReference type="Pfam" id="PF01844">
    <property type="entry name" value="HNH"/>
    <property type="match status" value="1"/>
</dbReference>
<evidence type="ECO:0000313" key="3">
    <source>
        <dbReference type="Proteomes" id="UP000010483"/>
    </source>
</evidence>
<name>K9YR02_CYASC</name>
<reference evidence="3" key="1">
    <citation type="journal article" date="2013" name="Proc. Natl. Acad. Sci. U.S.A.">
        <title>Improving the coverage of the cyanobacterial phylum using diversity-driven genome sequencing.</title>
        <authorList>
            <person name="Shih P.M."/>
            <person name="Wu D."/>
            <person name="Latifi A."/>
            <person name="Axen S.D."/>
            <person name="Fewer D.P."/>
            <person name="Talla E."/>
            <person name="Calteau A."/>
            <person name="Cai F."/>
            <person name="Tandeau de Marsac N."/>
            <person name="Rippka R."/>
            <person name="Herdman M."/>
            <person name="Sivonen K."/>
            <person name="Coursin T."/>
            <person name="Laurent T."/>
            <person name="Goodwin L."/>
            <person name="Nolan M."/>
            <person name="Davenport K.W."/>
            <person name="Han C.S."/>
            <person name="Rubin E.M."/>
            <person name="Eisen J.A."/>
            <person name="Woyke T."/>
            <person name="Gugger M."/>
            <person name="Kerfeld C.A."/>
        </authorList>
    </citation>
    <scope>NUCLEOTIDE SEQUENCE [LARGE SCALE GENOMIC DNA]</scope>
    <source>
        <strain evidence="3">ATCC 29140 / PCC 7202</strain>
    </source>
</reference>
<dbReference type="Proteomes" id="UP000010483">
    <property type="component" value="Chromosome"/>
</dbReference>
<dbReference type="STRING" id="292563.Cyast_2855"/>
<sequence>MESHHIVAVKDGGEDSTVNLVHLHKVCQNSSPAKPIGSSGIPLLALK</sequence>
<organism evidence="2 3">
    <name type="scientific">Cyanobacterium stanieri (strain ATCC 29140 / PCC 7202)</name>
    <dbReference type="NCBI Taxonomy" id="292563"/>
    <lineage>
        <taxon>Bacteria</taxon>
        <taxon>Bacillati</taxon>
        <taxon>Cyanobacteriota</taxon>
        <taxon>Cyanophyceae</taxon>
        <taxon>Oscillatoriophycideae</taxon>
        <taxon>Chroococcales</taxon>
        <taxon>Geminocystaceae</taxon>
        <taxon>Cyanobacterium</taxon>
    </lineage>
</organism>